<name>A0AAE3QV84_9BACT</name>
<dbReference type="InterPro" id="IPR025665">
    <property type="entry name" value="Beta-barrel_OMP_2"/>
</dbReference>
<feature type="domain" description="Outer membrane protein beta-barrel" evidence="1">
    <location>
        <begin position="216"/>
        <end position="370"/>
    </location>
</feature>
<evidence type="ECO:0000313" key="2">
    <source>
        <dbReference type="EMBL" id="MDJ1486072.1"/>
    </source>
</evidence>
<evidence type="ECO:0000313" key="3">
    <source>
        <dbReference type="Proteomes" id="UP001241110"/>
    </source>
</evidence>
<accession>A0AAE3QV84</accession>
<comment type="caution">
    <text evidence="2">The sequence shown here is derived from an EMBL/GenBank/DDBJ whole genome shotgun (WGS) entry which is preliminary data.</text>
</comment>
<dbReference type="Proteomes" id="UP001241110">
    <property type="component" value="Unassembled WGS sequence"/>
</dbReference>
<dbReference type="Pfam" id="PF13568">
    <property type="entry name" value="OMP_b-brl_2"/>
    <property type="match status" value="1"/>
</dbReference>
<dbReference type="RefSeq" id="WP_313989421.1">
    <property type="nucleotide sequence ID" value="NZ_JASJOS010000027.1"/>
</dbReference>
<protein>
    <recommendedName>
        <fullName evidence="1">Outer membrane protein beta-barrel domain-containing protein</fullName>
    </recommendedName>
</protein>
<sequence>MNDSTMFSLRSIPIVLFVVFSLNIHAQNLFNPGKIVTSKGDTVSVLIKDRPDKLNSSECVVKTSARGKSITYTPIDIRSYILENGKIYVSGKIGNTESKDSISVFLQKLVGGEVNLYFWRGSQGKDRYFAEVPPDGMLELEGQKDTYINGQRYRADGKYQKQLNSIMTKCVIDQGALAELRYIRTDMTKFVVTYNKCSEIRNQTYQYLEPKGKHFFGVRVGTNIGYVNFIASNVAIKGVPTSSMPMISVFGSFQLVDMDRKLYLQPELQFVMMKIGNFKQVKPNVDISEIRNNLIYIPVTLKYDLLRGAITPYIYAGLGMSLNFSSTMKVNYPARSLSKECVNRKVGAQVILGAGLKWKRPHREYALDYRVYETSLHRTNSSFDTFLYSNNLTFSVALEKKRK</sequence>
<dbReference type="EMBL" id="JASJOS010000027">
    <property type="protein sequence ID" value="MDJ1486072.1"/>
    <property type="molecule type" value="Genomic_DNA"/>
</dbReference>
<evidence type="ECO:0000259" key="1">
    <source>
        <dbReference type="Pfam" id="PF13568"/>
    </source>
</evidence>
<proteinExistence type="predicted"/>
<organism evidence="2 3">
    <name type="scientific">Xanthocytophaga flava</name>
    <dbReference type="NCBI Taxonomy" id="3048013"/>
    <lineage>
        <taxon>Bacteria</taxon>
        <taxon>Pseudomonadati</taxon>
        <taxon>Bacteroidota</taxon>
        <taxon>Cytophagia</taxon>
        <taxon>Cytophagales</taxon>
        <taxon>Rhodocytophagaceae</taxon>
        <taxon>Xanthocytophaga</taxon>
    </lineage>
</organism>
<gene>
    <name evidence="2" type="ORF">QNI16_36660</name>
</gene>
<dbReference type="AlphaFoldDB" id="A0AAE3QV84"/>
<reference evidence="2" key="1">
    <citation type="submission" date="2023-05" db="EMBL/GenBank/DDBJ databases">
        <authorList>
            <person name="Zhang X."/>
        </authorList>
    </citation>
    <scope>NUCLEOTIDE SEQUENCE</scope>
    <source>
        <strain evidence="2">YF14B1</strain>
    </source>
</reference>